<dbReference type="Gramene" id="TraesCS4A02G174500.1">
    <property type="protein sequence ID" value="TraesCS4A02G174500.1.cds1"/>
    <property type="gene ID" value="TraesCS4A02G174500"/>
</dbReference>
<evidence type="ECO:0000256" key="1">
    <source>
        <dbReference type="PROSITE-ProRule" id="PRU00175"/>
    </source>
</evidence>
<evidence type="ECO:0000259" key="4">
    <source>
        <dbReference type="PROSITE" id="PS50089"/>
    </source>
</evidence>
<accession>A0A3B6HSW2</accession>
<dbReference type="AlphaFoldDB" id="A0A3B6HSW2"/>
<dbReference type="PROSITE" id="PS50089">
    <property type="entry name" value="ZF_RING_2"/>
    <property type="match status" value="1"/>
</dbReference>
<dbReference type="SUPFAM" id="SSF57850">
    <property type="entry name" value="RING/U-box"/>
    <property type="match status" value="1"/>
</dbReference>
<dbReference type="Gramene" id="TraesCAD_scaffold_076598_01G000100.1">
    <property type="protein sequence ID" value="TraesCAD_scaffold_076598_01G000100.1"/>
    <property type="gene ID" value="TraesCAD_scaffold_076598_01G000100"/>
</dbReference>
<dbReference type="STRING" id="4565.A0A3B6HSW2"/>
<evidence type="ECO:0000313" key="6">
    <source>
        <dbReference type="Proteomes" id="UP000019116"/>
    </source>
</evidence>
<sequence>MATPSSDHTYGQQQPNSDDGWLERRTMASIILVGFLLIVVLAKAIHRLCSHLQVQERPEGIRGPAPSNAGADPAQVLKKVHAAGPVVCVYRRSDGWREAMCPVCLSDFADGEAVSVLPACMHYFHAACVGEWMRARATCPLCRSEPESGVV</sequence>
<evidence type="ECO:0000256" key="3">
    <source>
        <dbReference type="SAM" id="Phobius"/>
    </source>
</evidence>
<feature type="domain" description="RING-type" evidence="4">
    <location>
        <begin position="101"/>
        <end position="143"/>
    </location>
</feature>
<organism evidence="5">
    <name type="scientific">Triticum aestivum</name>
    <name type="common">Wheat</name>
    <dbReference type="NCBI Taxonomy" id="4565"/>
    <lineage>
        <taxon>Eukaryota</taxon>
        <taxon>Viridiplantae</taxon>
        <taxon>Streptophyta</taxon>
        <taxon>Embryophyta</taxon>
        <taxon>Tracheophyta</taxon>
        <taxon>Spermatophyta</taxon>
        <taxon>Magnoliopsida</taxon>
        <taxon>Liliopsida</taxon>
        <taxon>Poales</taxon>
        <taxon>Poaceae</taxon>
        <taxon>BOP clade</taxon>
        <taxon>Pooideae</taxon>
        <taxon>Triticodae</taxon>
        <taxon>Triticeae</taxon>
        <taxon>Triticinae</taxon>
        <taxon>Triticum</taxon>
    </lineage>
</organism>
<dbReference type="FunFam" id="3.30.40.10:FF:000654">
    <property type="entry name" value="RING-H2 finger protein ATL33"/>
    <property type="match status" value="1"/>
</dbReference>
<evidence type="ECO:0000256" key="2">
    <source>
        <dbReference type="SAM" id="MobiDB-lite"/>
    </source>
</evidence>
<keyword evidence="6" id="KW-1185">Reference proteome</keyword>
<feature type="compositionally biased region" description="Polar residues" evidence="2">
    <location>
        <begin position="1"/>
        <end position="17"/>
    </location>
</feature>
<dbReference type="SMART" id="SM00184">
    <property type="entry name" value="RING"/>
    <property type="match status" value="1"/>
</dbReference>
<dbReference type="Pfam" id="PF13639">
    <property type="entry name" value="zf-RING_2"/>
    <property type="match status" value="1"/>
</dbReference>
<name>A0A3B6HSW2_WHEAT</name>
<keyword evidence="3" id="KW-1133">Transmembrane helix</keyword>
<evidence type="ECO:0000313" key="5">
    <source>
        <dbReference type="EnsemblPlants" id="TraesCS4A02G174500.1.cds1"/>
    </source>
</evidence>
<keyword evidence="3" id="KW-0812">Transmembrane</keyword>
<keyword evidence="1" id="KW-0479">Metal-binding</keyword>
<keyword evidence="3" id="KW-0472">Membrane</keyword>
<dbReference type="Proteomes" id="UP000019116">
    <property type="component" value="Chromosome 4A"/>
</dbReference>
<dbReference type="Gramene" id="TraesROB_scaffold_128061_01G000300.1">
    <property type="protein sequence ID" value="TraesROB_scaffold_128061_01G000300.1"/>
    <property type="gene ID" value="TraesROB_scaffold_128061_01G000300"/>
</dbReference>
<dbReference type="Gene3D" id="3.30.40.10">
    <property type="entry name" value="Zinc/RING finger domain, C3HC4 (zinc finger)"/>
    <property type="match status" value="1"/>
</dbReference>
<dbReference type="OrthoDB" id="656255at2759"/>
<dbReference type="InterPro" id="IPR013083">
    <property type="entry name" value="Znf_RING/FYVE/PHD"/>
</dbReference>
<protein>
    <recommendedName>
        <fullName evidence="4">RING-type domain-containing protein</fullName>
    </recommendedName>
</protein>
<keyword evidence="1" id="KW-0863">Zinc-finger</keyword>
<dbReference type="PANTHER" id="PTHR45676">
    <property type="entry name" value="RING-H2 FINGER PROTEIN ATL51-RELATED"/>
    <property type="match status" value="1"/>
</dbReference>
<dbReference type="OMA" id="IHRLCSH"/>
<reference evidence="5" key="1">
    <citation type="submission" date="2018-08" db="EMBL/GenBank/DDBJ databases">
        <authorList>
            <person name="Rossello M."/>
        </authorList>
    </citation>
    <scope>NUCLEOTIDE SEQUENCE [LARGE SCALE GENOMIC DNA]</scope>
    <source>
        <strain evidence="5">cv. Chinese Spring</strain>
    </source>
</reference>
<dbReference type="InterPro" id="IPR001841">
    <property type="entry name" value="Znf_RING"/>
</dbReference>
<feature type="region of interest" description="Disordered" evidence="2">
    <location>
        <begin position="1"/>
        <end position="20"/>
    </location>
</feature>
<dbReference type="SMR" id="A0A3B6HSW2"/>
<dbReference type="GO" id="GO:0016567">
    <property type="term" value="P:protein ubiquitination"/>
    <property type="evidence" value="ECO:0000318"/>
    <property type="project" value="GO_Central"/>
</dbReference>
<dbReference type="GO" id="GO:0008270">
    <property type="term" value="F:zinc ion binding"/>
    <property type="evidence" value="ECO:0007669"/>
    <property type="project" value="UniProtKB-KW"/>
</dbReference>
<dbReference type="Gramene" id="TraesWEE_scaffold_132269_01G000300.1">
    <property type="protein sequence ID" value="TraesWEE_scaffold_132269_01G000300.1"/>
    <property type="gene ID" value="TraesWEE_scaffold_132269_01G000300"/>
</dbReference>
<dbReference type="Gramene" id="TraesCS4A03G0478600.1">
    <property type="protein sequence ID" value="TraesCS4A03G0478600.1.CDS1"/>
    <property type="gene ID" value="TraesCS4A03G0478600"/>
</dbReference>
<reference evidence="5" key="2">
    <citation type="submission" date="2018-10" db="UniProtKB">
        <authorList>
            <consortium name="EnsemblPlants"/>
        </authorList>
    </citation>
    <scope>IDENTIFICATION</scope>
</reference>
<dbReference type="UniPathway" id="UPA00143"/>
<proteinExistence type="predicted"/>
<dbReference type="Gramene" id="TraesCLE_scaffold_139385_01G000100.1">
    <property type="protein sequence ID" value="TraesCLE_scaffold_139385_01G000100.1"/>
    <property type="gene ID" value="TraesCLE_scaffold_139385_01G000100"/>
</dbReference>
<feature type="transmembrane region" description="Helical" evidence="3">
    <location>
        <begin position="26"/>
        <end position="45"/>
    </location>
</feature>
<keyword evidence="1" id="KW-0862">Zinc</keyword>
<dbReference type="PANTHER" id="PTHR45676:SF120">
    <property type="entry name" value="RING-TYPE E3 UBIQUITIN TRANSFERASE"/>
    <property type="match status" value="1"/>
</dbReference>
<dbReference type="EnsemblPlants" id="TraesCS4A02G174500.1">
    <property type="protein sequence ID" value="TraesCS4A02G174500.1.cds1"/>
    <property type="gene ID" value="TraesCS4A02G174500"/>
</dbReference>